<dbReference type="OrthoDB" id="3519542at2"/>
<evidence type="ECO:0000256" key="2">
    <source>
        <dbReference type="SAM" id="MobiDB-lite"/>
    </source>
</evidence>
<dbReference type="SUPFAM" id="SSF50494">
    <property type="entry name" value="Trypsin-like serine proteases"/>
    <property type="match status" value="1"/>
</dbReference>
<accession>A0A3A4AYA8</accession>
<sequence length="370" mass="38849">MHPRARRWTLPLAGAIVAVGVVAAPAASGTTSNAPAVRRAEVVKSLPMAPTPADAQKIIQRWNPTKLKRATSYAAGAVPAARTASAPSAVKSSQNPATGAAQSSVPPASAPKPQRGMTAEPLTGKRVPAPASAGKVFFEIGNREFWCSAIALQAKHRNMVATAAHCAFDAVRREPVKSWVFIPAYSEGKSPYGIYVGHTLSLHGEFWGGADYDYDYAFVSVHDGVRWSGGKTRSAGRLGDNVDGQGIAWNRGSKVAVHAFGYPAGQHPNGSAPYDGKVIKSCSGASGSMRPAPAYKLDLGLGIPCSFTKGASGGPWLISYNPATKVGYLNGVNSLAWDGDADGRYDRISSPYFNADTYAVYRAANEIRSG</sequence>
<dbReference type="EMBL" id="QZEY01000012">
    <property type="protein sequence ID" value="RJL26588.1"/>
    <property type="molecule type" value="Genomic_DNA"/>
</dbReference>
<keyword evidence="5" id="KW-1185">Reference proteome</keyword>
<dbReference type="InterPro" id="IPR050966">
    <property type="entry name" value="Glutamyl_endopeptidase"/>
</dbReference>
<dbReference type="Gene3D" id="2.40.10.10">
    <property type="entry name" value="Trypsin-like serine proteases"/>
    <property type="match status" value="2"/>
</dbReference>
<feature type="compositionally biased region" description="Low complexity" evidence="2">
    <location>
        <begin position="100"/>
        <end position="113"/>
    </location>
</feature>
<dbReference type="RefSeq" id="WP_119929319.1">
    <property type="nucleotide sequence ID" value="NZ_QZEY01000012.1"/>
</dbReference>
<comment type="caution">
    <text evidence="4">The sequence shown here is derived from an EMBL/GenBank/DDBJ whole genome shotgun (WGS) entry which is preliminary data.</text>
</comment>
<evidence type="ECO:0000256" key="1">
    <source>
        <dbReference type="ARBA" id="ARBA00022729"/>
    </source>
</evidence>
<name>A0A3A4AYA8_9ACTN</name>
<protein>
    <submittedName>
        <fullName evidence="4">Serine protease</fullName>
    </submittedName>
</protein>
<feature type="signal peptide" evidence="3">
    <location>
        <begin position="1"/>
        <end position="23"/>
    </location>
</feature>
<evidence type="ECO:0000313" key="5">
    <source>
        <dbReference type="Proteomes" id="UP000265768"/>
    </source>
</evidence>
<dbReference type="PANTHER" id="PTHR15462">
    <property type="entry name" value="SERINE PROTEASE"/>
    <property type="match status" value="1"/>
</dbReference>
<proteinExistence type="predicted"/>
<evidence type="ECO:0000313" key="4">
    <source>
        <dbReference type="EMBL" id="RJL26588.1"/>
    </source>
</evidence>
<dbReference type="InterPro" id="IPR009003">
    <property type="entry name" value="Peptidase_S1_PA"/>
</dbReference>
<dbReference type="GO" id="GO:0008233">
    <property type="term" value="F:peptidase activity"/>
    <property type="evidence" value="ECO:0007669"/>
    <property type="project" value="UniProtKB-KW"/>
</dbReference>
<dbReference type="GO" id="GO:0006508">
    <property type="term" value="P:proteolysis"/>
    <property type="evidence" value="ECO:0007669"/>
    <property type="project" value="UniProtKB-KW"/>
</dbReference>
<keyword evidence="4" id="KW-0645">Protease</keyword>
<evidence type="ECO:0000256" key="3">
    <source>
        <dbReference type="SAM" id="SignalP"/>
    </source>
</evidence>
<dbReference type="InterPro" id="IPR043504">
    <property type="entry name" value="Peptidase_S1_PA_chymotrypsin"/>
</dbReference>
<reference evidence="4 5" key="1">
    <citation type="submission" date="2018-09" db="EMBL/GenBank/DDBJ databases">
        <title>YIM 75507 draft genome.</title>
        <authorList>
            <person name="Tang S."/>
            <person name="Feng Y."/>
        </authorList>
    </citation>
    <scope>NUCLEOTIDE SEQUENCE [LARGE SCALE GENOMIC DNA]</scope>
    <source>
        <strain evidence="4 5">YIM 75507</strain>
    </source>
</reference>
<keyword evidence="4" id="KW-0378">Hydrolase</keyword>
<gene>
    <name evidence="4" type="ORF">D5H75_26800</name>
</gene>
<dbReference type="Proteomes" id="UP000265768">
    <property type="component" value="Unassembled WGS sequence"/>
</dbReference>
<feature type="chain" id="PRO_5038596649" evidence="3">
    <location>
        <begin position="24"/>
        <end position="370"/>
    </location>
</feature>
<dbReference type="AlphaFoldDB" id="A0A3A4AYA8"/>
<keyword evidence="1 3" id="KW-0732">Signal</keyword>
<organism evidence="4 5">
    <name type="scientific">Bailinhaonella thermotolerans</name>
    <dbReference type="NCBI Taxonomy" id="1070861"/>
    <lineage>
        <taxon>Bacteria</taxon>
        <taxon>Bacillati</taxon>
        <taxon>Actinomycetota</taxon>
        <taxon>Actinomycetes</taxon>
        <taxon>Streptosporangiales</taxon>
        <taxon>Streptosporangiaceae</taxon>
        <taxon>Bailinhaonella</taxon>
    </lineage>
</organism>
<feature type="region of interest" description="Disordered" evidence="2">
    <location>
        <begin position="85"/>
        <end position="126"/>
    </location>
</feature>